<dbReference type="InterPro" id="IPR003107">
    <property type="entry name" value="HAT"/>
</dbReference>
<dbReference type="InterPro" id="IPR013949">
    <property type="entry name" value="Utp6"/>
</dbReference>
<keyword evidence="4" id="KW-1185">Reference proteome</keyword>
<evidence type="ECO:0000313" key="4">
    <source>
        <dbReference type="Proteomes" id="UP000000539"/>
    </source>
</evidence>
<dbReference type="PANTHER" id="PTHR23271">
    <property type="entry name" value="HEPATOCELLULAR CARCINOMA-ASSOCIATED ANTIGEN 66"/>
    <property type="match status" value="1"/>
</dbReference>
<dbReference type="AlphaFoldDB" id="A0A8V1ADW5"/>
<dbReference type="Proteomes" id="UP000000539">
    <property type="component" value="Chromosome 18"/>
</dbReference>
<dbReference type="Gene3D" id="1.25.40.10">
    <property type="entry name" value="Tetratricopeptide repeat domain"/>
    <property type="match status" value="1"/>
</dbReference>
<gene>
    <name evidence="3" type="primary">UTP6</name>
</gene>
<dbReference type="GeneTree" id="ENSGT00390000016493"/>
<name>A0A8V1ADW5_CHICK</name>
<accession>A0A8V1ADW5</accession>
<dbReference type="GO" id="GO:0000462">
    <property type="term" value="P:maturation of SSU-rRNA from tricistronic rRNA transcript (SSU-rRNA, 5.8S rRNA, LSU-rRNA)"/>
    <property type="evidence" value="ECO:0007669"/>
    <property type="project" value="InterPro"/>
</dbReference>
<feature type="domain" description="U3 small nucleolar RNA-associated protein 6 homolog C-terminal" evidence="2">
    <location>
        <begin position="8"/>
        <end position="146"/>
    </location>
</feature>
<proteinExistence type="inferred from homology"/>
<comment type="similarity">
    <text evidence="1">Belongs to the UTP6 family.</text>
</comment>
<dbReference type="Ensembl" id="ENSGALT00010071525.1">
    <property type="protein sequence ID" value="ENSGALP00010044215.1"/>
    <property type="gene ID" value="ENSGALG00010029590.1"/>
</dbReference>
<evidence type="ECO:0000256" key="1">
    <source>
        <dbReference type="ARBA" id="ARBA00010734"/>
    </source>
</evidence>
<dbReference type="InterPro" id="IPR011990">
    <property type="entry name" value="TPR-like_helical_dom_sf"/>
</dbReference>
<protein>
    <submittedName>
        <fullName evidence="3">UTP6, small subunit processome component</fullName>
    </submittedName>
</protein>
<reference evidence="3" key="1">
    <citation type="submission" date="2020-11" db="EMBL/GenBank/DDBJ databases">
        <title>Gallus gallus (Chicken) genome, bGalGal1, GRCg7b, maternal haplotype autosomes + Z &amp; W.</title>
        <authorList>
            <person name="Warren W."/>
            <person name="Formenti G."/>
            <person name="Fedrigo O."/>
            <person name="Haase B."/>
            <person name="Mountcastle J."/>
            <person name="Balacco J."/>
            <person name="Tracey A."/>
            <person name="Schneider V."/>
            <person name="Okimoto R."/>
            <person name="Cheng H."/>
            <person name="Hawken R."/>
            <person name="Howe K."/>
            <person name="Jarvis E.D."/>
        </authorList>
    </citation>
    <scope>NUCLEOTIDE SEQUENCE [LARGE SCALE GENOMIC DNA]</scope>
    <source>
        <strain evidence="3">Broiler</strain>
    </source>
</reference>
<reference evidence="3" key="2">
    <citation type="submission" date="2025-08" db="UniProtKB">
        <authorList>
            <consortium name="Ensembl"/>
        </authorList>
    </citation>
    <scope>IDENTIFICATION</scope>
    <source>
        <strain evidence="3">broiler</strain>
    </source>
</reference>
<dbReference type="SUPFAM" id="SSF48452">
    <property type="entry name" value="TPR-like"/>
    <property type="match status" value="1"/>
</dbReference>
<dbReference type="OrthoDB" id="28112at2759"/>
<sequence>MQNLGTLPLWTLWVEWSEVTNSKEDTEALYQRSLHAVAPAESVTMKEKYLDWAYRSGGYKKVRRVFTSLHESRPLSLDFFRKMIEIEKEQESCKMLHLREYYERALREFGSADSDLWLEYIKEELSHPQGKPENSASIHWRAMKMLQEDQVEDFISKYTLLQTGHI</sequence>
<evidence type="ECO:0000259" key="2">
    <source>
        <dbReference type="Pfam" id="PF24892"/>
    </source>
</evidence>
<dbReference type="InterPro" id="IPR056907">
    <property type="entry name" value="UTP6_C"/>
</dbReference>
<reference evidence="3" key="3">
    <citation type="submission" date="2025-09" db="UniProtKB">
        <authorList>
            <consortium name="Ensembl"/>
        </authorList>
    </citation>
    <scope>IDENTIFICATION</scope>
    <source>
        <strain evidence="3">broiler</strain>
    </source>
</reference>
<dbReference type="Pfam" id="PF24892">
    <property type="entry name" value="UTP6_C"/>
    <property type="match status" value="1"/>
</dbReference>
<dbReference type="FunFam" id="1.25.40.10:FF:000661">
    <property type="entry name" value="UTP6 small subunit processome component"/>
    <property type="match status" value="1"/>
</dbReference>
<dbReference type="SMART" id="SM00386">
    <property type="entry name" value="HAT"/>
    <property type="match status" value="2"/>
</dbReference>
<organism evidence="3 4">
    <name type="scientific">Gallus gallus</name>
    <name type="common">Chicken</name>
    <dbReference type="NCBI Taxonomy" id="9031"/>
    <lineage>
        <taxon>Eukaryota</taxon>
        <taxon>Metazoa</taxon>
        <taxon>Chordata</taxon>
        <taxon>Craniata</taxon>
        <taxon>Vertebrata</taxon>
        <taxon>Euteleostomi</taxon>
        <taxon>Archelosauria</taxon>
        <taxon>Archosauria</taxon>
        <taxon>Dinosauria</taxon>
        <taxon>Saurischia</taxon>
        <taxon>Theropoda</taxon>
        <taxon>Coelurosauria</taxon>
        <taxon>Aves</taxon>
        <taxon>Neognathae</taxon>
        <taxon>Galloanserae</taxon>
        <taxon>Galliformes</taxon>
        <taxon>Phasianidae</taxon>
        <taxon>Phasianinae</taxon>
        <taxon>Gallus</taxon>
    </lineage>
</organism>
<dbReference type="GO" id="GO:0030515">
    <property type="term" value="F:snoRNA binding"/>
    <property type="evidence" value="ECO:0007669"/>
    <property type="project" value="InterPro"/>
</dbReference>
<evidence type="ECO:0000313" key="3">
    <source>
        <dbReference type="Ensembl" id="ENSGALP00010044215.1"/>
    </source>
</evidence>
<dbReference type="PANTHER" id="PTHR23271:SF1">
    <property type="entry name" value="U3 SMALL NUCLEOLAR RNA-ASSOCIATED PROTEIN 6 HOMOLOG"/>
    <property type="match status" value="1"/>
</dbReference>